<evidence type="ECO:0000259" key="6">
    <source>
        <dbReference type="Pfam" id="PF06271"/>
    </source>
</evidence>
<name>U2EBG5_9MOLU</name>
<gene>
    <name evidence="7" type="ORF">HLPCO_001409</name>
</gene>
<dbReference type="Proteomes" id="UP000005707">
    <property type="component" value="Unassembled WGS sequence"/>
</dbReference>
<dbReference type="InterPro" id="IPR010432">
    <property type="entry name" value="RDD"/>
</dbReference>
<keyword evidence="8" id="KW-1185">Reference proteome</keyword>
<proteinExistence type="predicted"/>
<evidence type="ECO:0000256" key="1">
    <source>
        <dbReference type="ARBA" id="ARBA00004141"/>
    </source>
</evidence>
<dbReference type="AlphaFoldDB" id="U2EBG5"/>
<keyword evidence="4 5" id="KW-0472">Membrane</keyword>
<accession>U2EBG5</accession>
<keyword evidence="2 5" id="KW-0812">Transmembrane</keyword>
<evidence type="ECO:0000256" key="3">
    <source>
        <dbReference type="ARBA" id="ARBA00022989"/>
    </source>
</evidence>
<evidence type="ECO:0000256" key="4">
    <source>
        <dbReference type="ARBA" id="ARBA00023136"/>
    </source>
</evidence>
<reference evidence="7 8" key="1">
    <citation type="journal article" date="2011" name="J. Bacteriol.">
        <title>Genome sequence of Haloplasma contractile, an unusual contractile bacterium from a deep-sea anoxic brine lake.</title>
        <authorList>
            <person name="Antunes A."/>
            <person name="Alam I."/>
            <person name="El Dorry H."/>
            <person name="Siam R."/>
            <person name="Robertson A."/>
            <person name="Bajic V.B."/>
            <person name="Stingl U."/>
        </authorList>
    </citation>
    <scope>NUCLEOTIDE SEQUENCE [LARGE SCALE GENOMIC DNA]</scope>
    <source>
        <strain evidence="7 8">SSD-17B</strain>
    </source>
</reference>
<dbReference type="EMBL" id="AFNU02000004">
    <property type="protein sequence ID" value="ERJ12423.1"/>
    <property type="molecule type" value="Genomic_DNA"/>
</dbReference>
<dbReference type="RefSeq" id="WP_008825000.1">
    <property type="nucleotide sequence ID" value="NZ_AFNU02000004.1"/>
</dbReference>
<reference evidence="7 8" key="2">
    <citation type="journal article" date="2013" name="PLoS ONE">
        <title>INDIGO - INtegrated Data Warehouse of MIcrobial GenOmes with Examples from the Red Sea Extremophiles.</title>
        <authorList>
            <person name="Alam I."/>
            <person name="Antunes A."/>
            <person name="Kamau A.A."/>
            <person name="Ba Alawi W."/>
            <person name="Kalkatawi M."/>
            <person name="Stingl U."/>
            <person name="Bajic V.B."/>
        </authorList>
    </citation>
    <scope>NUCLEOTIDE SEQUENCE [LARGE SCALE GENOMIC DNA]</scope>
    <source>
        <strain evidence="7 8">SSD-17B</strain>
    </source>
</reference>
<keyword evidence="3 5" id="KW-1133">Transmembrane helix</keyword>
<evidence type="ECO:0000256" key="5">
    <source>
        <dbReference type="SAM" id="Phobius"/>
    </source>
</evidence>
<comment type="caution">
    <text evidence="7">The sequence shown here is derived from an EMBL/GenBank/DDBJ whole genome shotgun (WGS) entry which is preliminary data.</text>
</comment>
<feature type="transmembrane region" description="Helical" evidence="5">
    <location>
        <begin position="108"/>
        <end position="127"/>
    </location>
</feature>
<feature type="domain" description="RDD" evidence="6">
    <location>
        <begin position="8"/>
        <end position="136"/>
    </location>
</feature>
<dbReference type="STRING" id="1033810.HLPCO_001409"/>
<comment type="subcellular location">
    <subcellularLocation>
        <location evidence="1">Membrane</location>
        <topology evidence="1">Multi-pass membrane protein</topology>
    </subcellularLocation>
</comment>
<organism evidence="7 8">
    <name type="scientific">Haloplasma contractile SSD-17B</name>
    <dbReference type="NCBI Taxonomy" id="1033810"/>
    <lineage>
        <taxon>Bacteria</taxon>
        <taxon>Bacillati</taxon>
        <taxon>Mycoplasmatota</taxon>
        <taxon>Mollicutes</taxon>
        <taxon>Haloplasmatales</taxon>
        <taxon>Haloplasmataceae</taxon>
        <taxon>Haloplasma</taxon>
    </lineage>
</organism>
<evidence type="ECO:0000313" key="8">
    <source>
        <dbReference type="Proteomes" id="UP000005707"/>
    </source>
</evidence>
<protein>
    <submittedName>
        <fullName evidence="7">RDD domain containing protein</fullName>
    </submittedName>
</protein>
<dbReference type="InParanoid" id="U2EBG5"/>
<dbReference type="Pfam" id="PF06271">
    <property type="entry name" value="RDD"/>
    <property type="match status" value="1"/>
</dbReference>
<sequence>MDKSMRKKRMYALLIDGIMLVVVLFIWLILIYLLQELLGLYQVKTGPKYVVKMVLNFSLLIILFGLTFIYLPSLAETTFGKYMMGLKIEPISGRITFGRILFRSLFKLIFYSTIIGIFIDYFTVFILKQDATHDRLLRTTVIER</sequence>
<evidence type="ECO:0000313" key="7">
    <source>
        <dbReference type="EMBL" id="ERJ12423.1"/>
    </source>
</evidence>
<feature type="transmembrane region" description="Helical" evidence="5">
    <location>
        <begin position="54"/>
        <end position="75"/>
    </location>
</feature>
<dbReference type="GO" id="GO:0016020">
    <property type="term" value="C:membrane"/>
    <property type="evidence" value="ECO:0007669"/>
    <property type="project" value="UniProtKB-SubCell"/>
</dbReference>
<feature type="transmembrane region" description="Helical" evidence="5">
    <location>
        <begin position="12"/>
        <end position="34"/>
    </location>
</feature>
<evidence type="ECO:0000256" key="2">
    <source>
        <dbReference type="ARBA" id="ARBA00022692"/>
    </source>
</evidence>
<dbReference type="OrthoDB" id="10009965at2"/>